<dbReference type="SMART" id="SM00935">
    <property type="entry name" value="OmpH"/>
    <property type="match status" value="1"/>
</dbReference>
<dbReference type="InterPro" id="IPR005632">
    <property type="entry name" value="Chaperone_Skp"/>
</dbReference>
<dbReference type="RefSeq" id="WP_237873962.1">
    <property type="nucleotide sequence ID" value="NZ_JAKLTR010000010.1"/>
</dbReference>
<proteinExistence type="inferred from homology"/>
<evidence type="ECO:0000313" key="4">
    <source>
        <dbReference type="EMBL" id="MCG2615798.1"/>
    </source>
</evidence>
<name>A0ABS9KU06_9BACT</name>
<dbReference type="Proteomes" id="UP001165367">
    <property type="component" value="Unassembled WGS sequence"/>
</dbReference>
<dbReference type="EMBL" id="JAKLTR010000010">
    <property type="protein sequence ID" value="MCG2615798.1"/>
    <property type="molecule type" value="Genomic_DNA"/>
</dbReference>
<dbReference type="Gene3D" id="3.30.910.20">
    <property type="entry name" value="Skp domain"/>
    <property type="match status" value="1"/>
</dbReference>
<dbReference type="PANTHER" id="PTHR35089">
    <property type="entry name" value="CHAPERONE PROTEIN SKP"/>
    <property type="match status" value="1"/>
</dbReference>
<evidence type="ECO:0000313" key="5">
    <source>
        <dbReference type="Proteomes" id="UP001165367"/>
    </source>
</evidence>
<reference evidence="4" key="1">
    <citation type="submission" date="2022-01" db="EMBL/GenBank/DDBJ databases">
        <authorList>
            <person name="Jo J.-H."/>
            <person name="Im W.-T."/>
        </authorList>
    </citation>
    <scope>NUCLEOTIDE SEQUENCE</scope>
    <source>
        <strain evidence="4">NA20</strain>
    </source>
</reference>
<dbReference type="InterPro" id="IPR024930">
    <property type="entry name" value="Skp_dom_sf"/>
</dbReference>
<evidence type="ECO:0000256" key="3">
    <source>
        <dbReference type="SAM" id="Phobius"/>
    </source>
</evidence>
<keyword evidence="2" id="KW-0732">Signal</keyword>
<keyword evidence="5" id="KW-1185">Reference proteome</keyword>
<dbReference type="PANTHER" id="PTHR35089:SF1">
    <property type="entry name" value="CHAPERONE PROTEIN SKP"/>
    <property type="match status" value="1"/>
</dbReference>
<sequence length="198" mass="22910">MKNGIVIWNVVLTLLAGYLLFAQFNKKEGGSAAKRATTDSLSSGAPFRIAYFEMDSIEAHFDMVRDVKSEIEGKEKEYSNNLSQLDLTYRKKIQEYQAKQSTMTQADYEKAQMDLKQLEDVLKGRKQDLDQRYQEFVTHQNLSLKKEIEKFIADYNKDRAYAYIVANDPGVFYYKDTAYDVTQDVIKGLNESYKKGKK</sequence>
<dbReference type="Pfam" id="PF03938">
    <property type="entry name" value="OmpH"/>
    <property type="match status" value="1"/>
</dbReference>
<protein>
    <submittedName>
        <fullName evidence="4">OmpH family outer membrane protein</fullName>
    </submittedName>
</protein>
<keyword evidence="3" id="KW-1133">Transmembrane helix</keyword>
<keyword evidence="3" id="KW-0812">Transmembrane</keyword>
<evidence type="ECO:0000256" key="1">
    <source>
        <dbReference type="ARBA" id="ARBA00009091"/>
    </source>
</evidence>
<keyword evidence="3" id="KW-0472">Membrane</keyword>
<dbReference type="SUPFAM" id="SSF111384">
    <property type="entry name" value="OmpH-like"/>
    <property type="match status" value="1"/>
</dbReference>
<comment type="caution">
    <text evidence="4">The sequence shown here is derived from an EMBL/GenBank/DDBJ whole genome shotgun (WGS) entry which is preliminary data.</text>
</comment>
<accession>A0ABS9KU06</accession>
<gene>
    <name evidence="4" type="ORF">LZZ85_15970</name>
</gene>
<comment type="similarity">
    <text evidence="1">Belongs to the Skp family.</text>
</comment>
<feature type="transmembrane region" description="Helical" evidence="3">
    <location>
        <begin position="6"/>
        <end position="25"/>
    </location>
</feature>
<evidence type="ECO:0000256" key="2">
    <source>
        <dbReference type="ARBA" id="ARBA00022729"/>
    </source>
</evidence>
<organism evidence="4 5">
    <name type="scientific">Terrimonas ginsenosidimutans</name>
    <dbReference type="NCBI Taxonomy" id="2908004"/>
    <lineage>
        <taxon>Bacteria</taxon>
        <taxon>Pseudomonadati</taxon>
        <taxon>Bacteroidota</taxon>
        <taxon>Chitinophagia</taxon>
        <taxon>Chitinophagales</taxon>
        <taxon>Chitinophagaceae</taxon>
        <taxon>Terrimonas</taxon>
    </lineage>
</organism>